<organism evidence="1 2">
    <name type="scientific">Hirschia baltica (strain ATCC 49814 / DSM 5838 / IFAM 1418)</name>
    <dbReference type="NCBI Taxonomy" id="582402"/>
    <lineage>
        <taxon>Bacteria</taxon>
        <taxon>Pseudomonadati</taxon>
        <taxon>Pseudomonadota</taxon>
        <taxon>Alphaproteobacteria</taxon>
        <taxon>Hyphomonadales</taxon>
        <taxon>Hyphomonadaceae</taxon>
        <taxon>Hirschia</taxon>
    </lineage>
</organism>
<protein>
    <recommendedName>
        <fullName evidence="3">Prokaryotic glutathione synthetase ATP-binding domain-containing protein</fullName>
    </recommendedName>
</protein>
<dbReference type="Gene3D" id="3.30.470.20">
    <property type="entry name" value="ATP-grasp fold, B domain"/>
    <property type="match status" value="1"/>
</dbReference>
<reference evidence="2" key="1">
    <citation type="journal article" date="2011" name="J. Bacteriol.">
        <title>Genome sequences of eight morphologically diverse alphaproteobacteria.</title>
        <authorList>
            <consortium name="US DOE Joint Genome Institute"/>
            <person name="Brown P.J."/>
            <person name="Kysela D.T."/>
            <person name="Buechlein A."/>
            <person name="Hemmerich C."/>
            <person name="Brun Y.V."/>
        </authorList>
    </citation>
    <scope>NUCLEOTIDE SEQUENCE [LARGE SCALE GENOMIC DNA]</scope>
    <source>
        <strain evidence="2">ATCC 49814 / DSM 5838 / IFAM 1418</strain>
    </source>
</reference>
<name>C6XIH8_HIRBI</name>
<dbReference type="HOGENOM" id="CLU_070819_0_1_5"/>
<evidence type="ECO:0008006" key="3">
    <source>
        <dbReference type="Google" id="ProtNLM"/>
    </source>
</evidence>
<dbReference type="PANTHER" id="PTHR39217:SF1">
    <property type="entry name" value="GLUTATHIONE SYNTHETASE"/>
    <property type="match status" value="1"/>
</dbReference>
<evidence type="ECO:0000313" key="1">
    <source>
        <dbReference type="EMBL" id="ACT60785.1"/>
    </source>
</evidence>
<dbReference type="AlphaFoldDB" id="C6XIH8"/>
<proteinExistence type="predicted"/>
<dbReference type="RefSeq" id="WP_015828935.1">
    <property type="nucleotide sequence ID" value="NC_012982.1"/>
</dbReference>
<dbReference type="InterPro" id="IPR053191">
    <property type="entry name" value="DcsG_Biosynth_Enzyme"/>
</dbReference>
<dbReference type="PANTHER" id="PTHR39217">
    <property type="match status" value="1"/>
</dbReference>
<dbReference type="SUPFAM" id="SSF56059">
    <property type="entry name" value="Glutathione synthetase ATP-binding domain-like"/>
    <property type="match status" value="1"/>
</dbReference>
<keyword evidence="2" id="KW-1185">Reference proteome</keyword>
<dbReference type="EMBL" id="CP001678">
    <property type="protein sequence ID" value="ACT60785.1"/>
    <property type="molecule type" value="Genomic_DNA"/>
</dbReference>
<accession>C6XIH8</accession>
<dbReference type="KEGG" id="hba:Hbal_3118"/>
<evidence type="ECO:0000313" key="2">
    <source>
        <dbReference type="Proteomes" id="UP000002745"/>
    </source>
</evidence>
<gene>
    <name evidence="1" type="ordered locus">Hbal_3118</name>
</gene>
<dbReference type="Proteomes" id="UP000002745">
    <property type="component" value="Chromosome"/>
</dbReference>
<dbReference type="STRING" id="582402.Hbal_3118"/>
<dbReference type="eggNOG" id="COG0189">
    <property type="taxonomic scope" value="Bacteria"/>
</dbReference>
<sequence>MNFTFLACETTLPDRPNRRNDAFEFDLQFGQLQNALRQSGHTIQAIDWKAPISDFSDADAVVVGTPWNYQDYQQDFLNKLENIEKSGLKLYNSAQTIKWNVNKSYLKDLAKQGASTVPTLWVNEPTKMDIQSVFDTYDTSGVVVKRQIGAGAHGQSLYKRGDEIPDGILLDRPAMIQPFMPAIQTEGEYSYIFIDGEYSHALLKTAKAGDYRIQSSYGGTETPIQPEESDIQAAQDILSFIPFETPLYARIDLLRGSEGKLLLMELEMIEPYLYPVEGPRMSEMYAAALIKRALV</sequence>